<name>A0ABX1LSM9_9CYAN</name>
<gene>
    <name evidence="1" type="ORF">HC246_08345</name>
</gene>
<dbReference type="EMBL" id="JAAVJL010000001">
    <property type="protein sequence ID" value="NMF58031.1"/>
    <property type="molecule type" value="Genomic_DNA"/>
</dbReference>
<organism evidence="1 2">
    <name type="scientific">Pseudanabaena yagii GIHE-NHR1</name>
    <dbReference type="NCBI Taxonomy" id="2722753"/>
    <lineage>
        <taxon>Bacteria</taxon>
        <taxon>Bacillati</taxon>
        <taxon>Cyanobacteriota</taxon>
        <taxon>Cyanophyceae</taxon>
        <taxon>Pseudanabaenales</taxon>
        <taxon>Pseudanabaenaceae</taxon>
        <taxon>Pseudanabaena</taxon>
        <taxon>Pseudanabaena yagii</taxon>
    </lineage>
</organism>
<reference evidence="1 2" key="1">
    <citation type="submission" date="2020-03" db="EMBL/GenBank/DDBJ databases">
        <title>Draft Genome Sequence of 2-Methylisoborneol Producing Pseudanabaena yagii Strain GIHE-NHR1 Isolated from North Han River in South Korea.</title>
        <authorList>
            <person name="Jeong J."/>
        </authorList>
    </citation>
    <scope>NUCLEOTIDE SEQUENCE [LARGE SCALE GENOMIC DNA]</scope>
    <source>
        <strain evidence="1 2">GIHE-NHR1</strain>
    </source>
</reference>
<sequence length="410" mass="47345">MNIIGLDVGRNNVTACLLTGYPDQPLKHFQNIKKDIIKCQADSIGVQRLLDLKPDGVVMEPTGIWYSNFWKHLAEFHKIPIYWIGHGDLANQRGAYGFKNKTDPEDAYCLALTYFDDRFVDVHGKKRYLEFETGKVALVRDWFFECEQLDKLLNSLINQCRQRLTMEFPEIAQTDSRVSQKLGYAPMWGYVAGIREYAAIKKLYEKSAARAIGIEISEYTKEHAKKICELQKQLDKKERDLALLMQSDEFAPYIKIFKKFGFGLRNQALLLCQCYPFERFLLDGKPWVDYEDGINKQGVPTSQKRHRSLRSFQLFLGLGYTEKQSGDKRIKALGGSEVTRASLYAWTLTSVLPARRETSWLGKKLNEVRGDGWTLKGLKESKISGKQKIIRILFKVVRMLFYELCKELTS</sequence>
<evidence type="ECO:0000313" key="1">
    <source>
        <dbReference type="EMBL" id="NMF58031.1"/>
    </source>
</evidence>
<dbReference type="RefSeq" id="WP_169362981.1">
    <property type="nucleotide sequence ID" value="NZ_JAAVJL010000001.1"/>
</dbReference>
<keyword evidence="2" id="KW-1185">Reference proteome</keyword>
<dbReference type="Proteomes" id="UP000738376">
    <property type="component" value="Unassembled WGS sequence"/>
</dbReference>
<protein>
    <submittedName>
        <fullName evidence="1">IS110 family transposase</fullName>
    </submittedName>
</protein>
<proteinExistence type="predicted"/>
<accession>A0ABX1LSM9</accession>
<comment type="caution">
    <text evidence="1">The sequence shown here is derived from an EMBL/GenBank/DDBJ whole genome shotgun (WGS) entry which is preliminary data.</text>
</comment>
<evidence type="ECO:0000313" key="2">
    <source>
        <dbReference type="Proteomes" id="UP000738376"/>
    </source>
</evidence>